<keyword evidence="2" id="KW-1185">Reference proteome</keyword>
<gene>
    <name evidence="1" type="ORF">Vadar_030464</name>
</gene>
<name>A0ACB7YAJ5_9ERIC</name>
<comment type="caution">
    <text evidence="1">The sequence shown here is derived from an EMBL/GenBank/DDBJ whole genome shotgun (WGS) entry which is preliminary data.</text>
</comment>
<reference evidence="1 2" key="1">
    <citation type="journal article" date="2021" name="Hortic Res">
        <title>High-quality reference genome and annotation aids understanding of berry development for evergreen blueberry (Vaccinium darrowii).</title>
        <authorList>
            <person name="Yu J."/>
            <person name="Hulse-Kemp A.M."/>
            <person name="Babiker E."/>
            <person name="Staton M."/>
        </authorList>
    </citation>
    <scope>NUCLEOTIDE SEQUENCE [LARGE SCALE GENOMIC DNA]</scope>
    <source>
        <strain evidence="2">cv. NJ 8807/NJ 8810</strain>
        <tissue evidence="1">Young leaf</tissue>
    </source>
</reference>
<protein>
    <submittedName>
        <fullName evidence="1">Uncharacterized protein</fullName>
    </submittedName>
</protein>
<sequence>MSSHICPVKDITLASKRYTIQVMVAEKGMPRTTSKNAKPYQRILLQDAKGTKIQGTIFGEDIAILSNTLKMFQTYAISNAVVDRLDSQHRFVEHCFQLKISARTPIQARLIDGLTIRTLKFSFTPIADVAAIEDVEAKIVGPKKPAGKTMVTDLRIIDQGLVPTNVTLWDQFSDTEPAAMSGLPGPFPIAIAYRLKLASKYGTNLGTRNSSTFIFNPPIPEVAALQAWCKANATAIKELPTGCASRYRPTKQIAPPDNKLVKIANIPASVAKFNMHPVYIGVRGTVQLVDFNQKFVYVACSVCNRGTNATGDGEFSCNHCDQTVQPITRVKFEVEIKDPTGQISAAIFAEQIEEFYKITSAEIIDNIVDVSTKSLCSNAVDCKHPNKLCLSQDFLQLPMMEKLNEMRHCRANLIVYNYSYGAINQCKFNIVSIFHDTAESIADAPRNPQLLPPTTPMKRAKISNYAESSSPTNNQKEDSDESGVMEDTSDYEDTDGLSKKND</sequence>
<accession>A0ACB7YAJ5</accession>
<dbReference type="EMBL" id="CM037157">
    <property type="protein sequence ID" value="KAH7850287.1"/>
    <property type="molecule type" value="Genomic_DNA"/>
</dbReference>
<dbReference type="Proteomes" id="UP000828048">
    <property type="component" value="Chromosome 7"/>
</dbReference>
<organism evidence="1 2">
    <name type="scientific">Vaccinium darrowii</name>
    <dbReference type="NCBI Taxonomy" id="229202"/>
    <lineage>
        <taxon>Eukaryota</taxon>
        <taxon>Viridiplantae</taxon>
        <taxon>Streptophyta</taxon>
        <taxon>Embryophyta</taxon>
        <taxon>Tracheophyta</taxon>
        <taxon>Spermatophyta</taxon>
        <taxon>Magnoliopsida</taxon>
        <taxon>eudicotyledons</taxon>
        <taxon>Gunneridae</taxon>
        <taxon>Pentapetalae</taxon>
        <taxon>asterids</taxon>
        <taxon>Ericales</taxon>
        <taxon>Ericaceae</taxon>
        <taxon>Vaccinioideae</taxon>
        <taxon>Vaccinieae</taxon>
        <taxon>Vaccinium</taxon>
    </lineage>
</organism>
<proteinExistence type="predicted"/>
<evidence type="ECO:0000313" key="2">
    <source>
        <dbReference type="Proteomes" id="UP000828048"/>
    </source>
</evidence>
<evidence type="ECO:0000313" key="1">
    <source>
        <dbReference type="EMBL" id="KAH7850287.1"/>
    </source>
</evidence>